<dbReference type="InterPro" id="IPR006342">
    <property type="entry name" value="FkbM_mtfrase"/>
</dbReference>
<evidence type="ECO:0000313" key="2">
    <source>
        <dbReference type="EMBL" id="QHU31751.1"/>
    </source>
</evidence>
<dbReference type="PANTHER" id="PTHR36973:SF4">
    <property type="entry name" value="NODULATION PROTEIN"/>
    <property type="match status" value="1"/>
</dbReference>
<dbReference type="SUPFAM" id="SSF53335">
    <property type="entry name" value="S-adenosyl-L-methionine-dependent methyltransferases"/>
    <property type="match status" value="1"/>
</dbReference>
<reference evidence="2" key="1">
    <citation type="journal article" date="2020" name="Nature">
        <title>Giant virus diversity and host interactions through global metagenomics.</title>
        <authorList>
            <person name="Schulz F."/>
            <person name="Roux S."/>
            <person name="Paez-Espino D."/>
            <person name="Jungbluth S."/>
            <person name="Walsh D.A."/>
            <person name="Denef V.J."/>
            <person name="McMahon K.D."/>
            <person name="Konstantinidis K.T."/>
            <person name="Eloe-Fadrosh E.A."/>
            <person name="Kyrpides N.C."/>
            <person name="Woyke T."/>
        </authorList>
    </citation>
    <scope>NUCLEOTIDE SEQUENCE</scope>
    <source>
        <strain evidence="2">GVMAG-M-3300027963-41</strain>
    </source>
</reference>
<feature type="domain" description="Methyltransferase FkbM" evidence="1">
    <location>
        <begin position="25"/>
        <end position="190"/>
    </location>
</feature>
<protein>
    <recommendedName>
        <fullName evidence="1">Methyltransferase FkbM domain-containing protein</fullName>
    </recommendedName>
</protein>
<dbReference type="Gene3D" id="3.40.50.150">
    <property type="entry name" value="Vaccinia Virus protein VP39"/>
    <property type="match status" value="1"/>
</dbReference>
<proteinExistence type="predicted"/>
<dbReference type="EMBL" id="MN740532">
    <property type="protein sequence ID" value="QHU31751.1"/>
    <property type="molecule type" value="Genomic_DNA"/>
</dbReference>
<dbReference type="GO" id="GO:0008171">
    <property type="term" value="F:O-methyltransferase activity"/>
    <property type="evidence" value="ECO:0007669"/>
    <property type="project" value="TreeGrafter"/>
</dbReference>
<evidence type="ECO:0000259" key="1">
    <source>
        <dbReference type="Pfam" id="PF05050"/>
    </source>
</evidence>
<organism evidence="2">
    <name type="scientific">viral metagenome</name>
    <dbReference type="NCBI Taxonomy" id="1070528"/>
    <lineage>
        <taxon>unclassified sequences</taxon>
        <taxon>metagenomes</taxon>
        <taxon>organismal metagenomes</taxon>
    </lineage>
</organism>
<dbReference type="InterPro" id="IPR053188">
    <property type="entry name" value="FkbM_Methyltransferase"/>
</dbReference>
<dbReference type="AlphaFoldDB" id="A0A6C0LPT0"/>
<accession>A0A6C0LPT0</accession>
<dbReference type="PANTHER" id="PTHR36973">
    <property type="entry name" value="SLL1456 PROTEIN-RELATED"/>
    <property type="match status" value="1"/>
</dbReference>
<sequence>MLIPGADVIRILNHYGIKVTGVLHVGAHECEEMDFYKTLNLTPNDVTWLDAIPQKVEEARAKGMPNVYQALVTDKDDELIKFNISNNVQSSSIFDLGTHATAHPEVVYTGSMVAPSITIDTFCQRHKIDIPKHNFWNLDIQGAEFKALVGGEKCLAFAKVLYLEVNEDELYKGCTLKPMLDYYLESQGFKCVAQMMCGNTGWGDAIYIRV</sequence>
<name>A0A6C0LPT0_9ZZZZ</name>
<dbReference type="InterPro" id="IPR029063">
    <property type="entry name" value="SAM-dependent_MTases_sf"/>
</dbReference>
<dbReference type="Pfam" id="PF05050">
    <property type="entry name" value="Methyltransf_21"/>
    <property type="match status" value="1"/>
</dbReference>